<dbReference type="EMBL" id="CCYD01001501">
    <property type="protein sequence ID" value="CEG45037.1"/>
    <property type="molecule type" value="Genomic_DNA"/>
</dbReference>
<reference evidence="2" key="2">
    <citation type="submission" date="2014-09" db="EMBL/GenBank/DDBJ databases">
        <authorList>
            <person name="Sharma Rahul"/>
            <person name="Thines Marco"/>
        </authorList>
    </citation>
    <scope>NUCLEOTIDE SEQUENCE [LARGE SCALE GENOMIC DNA]</scope>
</reference>
<dbReference type="GeneID" id="36407139"/>
<dbReference type="GeneID" id="36396419"/>
<dbReference type="RefSeq" id="XP_024578124.1">
    <property type="nucleotide sequence ID" value="XM_024727559.1"/>
</dbReference>
<organism evidence="1 2">
    <name type="scientific">Plasmopara halstedii</name>
    <name type="common">Downy mildew of sunflower</name>
    <dbReference type="NCBI Taxonomy" id="4781"/>
    <lineage>
        <taxon>Eukaryota</taxon>
        <taxon>Sar</taxon>
        <taxon>Stramenopiles</taxon>
        <taxon>Oomycota</taxon>
        <taxon>Peronosporomycetes</taxon>
        <taxon>Peronosporales</taxon>
        <taxon>Peronosporaceae</taxon>
        <taxon>Plasmopara</taxon>
    </lineage>
</organism>
<dbReference type="Proteomes" id="UP000054928">
    <property type="component" value="Unassembled WGS sequence"/>
</dbReference>
<reference evidence="1" key="1">
    <citation type="submission" date="2014-09" db="EMBL/GenBank/DDBJ databases">
        <authorList>
            <person name="Magalhaes I.L.F."/>
            <person name="Oliveira U."/>
            <person name="Santos F.R."/>
            <person name="Vidigal T.H.D.A."/>
            <person name="Brescovit A.D."/>
            <person name="Santos A.J."/>
        </authorList>
    </citation>
    <scope>NUCLEOTIDE SEQUENCE [LARGE SCALE GENOMIC DNA]</scope>
</reference>
<protein>
    <submittedName>
        <fullName evidence="1">Uncharacterized protein</fullName>
    </submittedName>
</protein>
<evidence type="ECO:0000313" key="2">
    <source>
        <dbReference type="Proteomes" id="UP000054928"/>
    </source>
</evidence>
<name>A0A0N7L5K8_PLAHL</name>
<dbReference type="AlphaFoldDB" id="A0A0N7L5K8"/>
<proteinExistence type="predicted"/>
<keyword evidence="2" id="KW-1185">Reference proteome</keyword>
<dbReference type="RefSeq" id="XP_024581406.1">
    <property type="nucleotide sequence ID" value="XM_024715738.1"/>
</dbReference>
<sequence>MLGLEMAAVVLRTKWSLKDPTRLRSFVFAAESNTELASWKGVVTEPTFCFFEGWEDIVQGSATHSTQ</sequence>
<accession>A0A0N7L5K8</accession>
<evidence type="ECO:0000313" key="1">
    <source>
        <dbReference type="EMBL" id="CEG41755.1"/>
    </source>
</evidence>
<dbReference type="EMBL" id="CCYD01000610">
    <property type="protein sequence ID" value="CEG41755.1"/>
    <property type="molecule type" value="Genomic_DNA"/>
</dbReference>